<keyword evidence="3" id="KW-1185">Reference proteome</keyword>
<keyword evidence="1" id="KW-0472">Membrane</keyword>
<feature type="transmembrane region" description="Helical" evidence="1">
    <location>
        <begin position="160"/>
        <end position="178"/>
    </location>
</feature>
<comment type="caution">
    <text evidence="2">The sequence shown here is derived from an EMBL/GenBank/DDBJ whole genome shotgun (WGS) entry which is preliminary data.</text>
</comment>
<dbReference type="InterPro" id="IPR026366">
    <property type="entry name" value="Seleno_YedE"/>
</dbReference>
<protein>
    <submittedName>
        <fullName evidence="2">YedE-related selenium metabolism membrane protein</fullName>
    </submittedName>
</protein>
<gene>
    <name evidence="2" type="ORF">H8689_01710</name>
</gene>
<feature type="transmembrane region" description="Helical" evidence="1">
    <location>
        <begin position="86"/>
        <end position="109"/>
    </location>
</feature>
<dbReference type="Pfam" id="PF04143">
    <property type="entry name" value="Sulf_transp"/>
    <property type="match status" value="1"/>
</dbReference>
<evidence type="ECO:0000256" key="1">
    <source>
        <dbReference type="SAM" id="Phobius"/>
    </source>
</evidence>
<feature type="transmembrane region" description="Helical" evidence="1">
    <location>
        <begin position="326"/>
        <end position="343"/>
    </location>
</feature>
<proteinExistence type="predicted"/>
<keyword evidence="1" id="KW-0812">Transmembrane</keyword>
<dbReference type="AlphaFoldDB" id="A0A926IMP2"/>
<evidence type="ECO:0000313" key="2">
    <source>
        <dbReference type="EMBL" id="MBC8589858.1"/>
    </source>
</evidence>
<feature type="transmembrane region" description="Helical" evidence="1">
    <location>
        <begin position="7"/>
        <end position="25"/>
    </location>
</feature>
<reference evidence="2 3" key="1">
    <citation type="submission" date="2020-08" db="EMBL/GenBank/DDBJ databases">
        <title>Genome public.</title>
        <authorList>
            <person name="Liu C."/>
            <person name="Sun Q."/>
        </authorList>
    </citation>
    <scope>NUCLEOTIDE SEQUENCE [LARGE SCALE GENOMIC DNA]</scope>
    <source>
        <strain evidence="2 3">NSJ-26</strain>
    </source>
</reference>
<accession>A0A926IMP2</accession>
<feature type="transmembrane region" description="Helical" evidence="1">
    <location>
        <begin position="184"/>
        <end position="204"/>
    </location>
</feature>
<sequence>MGEKKKIIFAGGIIGIISVLLVYFGNPANMGFCIACFLRDIAGSIGLHRAAVVQYIRPEVIGLVLGAFLISFKNKEFESKGGSSPFIRFMLGIVVMIGALIFLGCPLRMVLRLGGGDLNAIFGIAGFVCGIFIGVYFLNKGFNLKRNYKMTKIEGHIFPIVNIGFLILLVAAPAFIFFSESGPGSLRAPIIISLVAGLIVGILAQKTRLCMVGGTRDMILFRDKYLLLGFISILVFNFITNLIFRYFNLGFENQPVAHTEWLWNFLGMVIVGWGSVLLGGCPLRQLILSGEGNIDSVISVMGMLVGAGIVHNFGLASSPEGVTFNGKIAAIICFVFIGIVSYANSEGLSHVKSNNLAKKQS</sequence>
<dbReference type="RefSeq" id="WP_249322670.1">
    <property type="nucleotide sequence ID" value="NZ_JACRTK010000001.1"/>
</dbReference>
<dbReference type="Proteomes" id="UP000601522">
    <property type="component" value="Unassembled WGS sequence"/>
</dbReference>
<organism evidence="2 3">
    <name type="scientific">Wansuia hejianensis</name>
    <dbReference type="NCBI Taxonomy" id="2763667"/>
    <lineage>
        <taxon>Bacteria</taxon>
        <taxon>Bacillati</taxon>
        <taxon>Bacillota</taxon>
        <taxon>Clostridia</taxon>
        <taxon>Lachnospirales</taxon>
        <taxon>Lachnospiraceae</taxon>
        <taxon>Wansuia</taxon>
    </lineage>
</organism>
<feature type="transmembrane region" description="Helical" evidence="1">
    <location>
        <begin position="55"/>
        <end position="74"/>
    </location>
</feature>
<feature type="transmembrane region" description="Helical" evidence="1">
    <location>
        <begin position="293"/>
        <end position="314"/>
    </location>
</feature>
<evidence type="ECO:0000313" key="3">
    <source>
        <dbReference type="Proteomes" id="UP000601522"/>
    </source>
</evidence>
<dbReference type="NCBIfam" id="TIGR04112">
    <property type="entry name" value="seleno_YedE"/>
    <property type="match status" value="1"/>
</dbReference>
<keyword evidence="1" id="KW-1133">Transmembrane helix</keyword>
<feature type="transmembrane region" description="Helical" evidence="1">
    <location>
        <begin position="261"/>
        <end position="281"/>
    </location>
</feature>
<dbReference type="EMBL" id="JACRTK010000001">
    <property type="protein sequence ID" value="MBC8589858.1"/>
    <property type="molecule type" value="Genomic_DNA"/>
</dbReference>
<feature type="transmembrane region" description="Helical" evidence="1">
    <location>
        <begin position="225"/>
        <end position="249"/>
    </location>
</feature>
<feature type="transmembrane region" description="Helical" evidence="1">
    <location>
        <begin position="121"/>
        <end position="139"/>
    </location>
</feature>
<dbReference type="InterPro" id="IPR007272">
    <property type="entry name" value="Sulf_transp_TsuA/YedE"/>
</dbReference>
<name>A0A926IMP2_9FIRM</name>